<feature type="domain" description="HAMP" evidence="3">
    <location>
        <begin position="213"/>
        <end position="265"/>
    </location>
</feature>
<evidence type="ECO:0000259" key="4">
    <source>
        <dbReference type="PROSITE" id="PS51746"/>
    </source>
</evidence>
<dbReference type="KEGG" id="tpi:TREPR_2224"/>
<dbReference type="InterPro" id="IPR001932">
    <property type="entry name" value="PPM-type_phosphatase-like_dom"/>
</dbReference>
<dbReference type="Pfam" id="PF00672">
    <property type="entry name" value="HAMP"/>
    <property type="match status" value="1"/>
</dbReference>
<dbReference type="OrthoDB" id="369918at2"/>
<dbReference type="AlphaFoldDB" id="F5YIH9"/>
<dbReference type="GO" id="GO:0007165">
    <property type="term" value="P:signal transduction"/>
    <property type="evidence" value="ECO:0007669"/>
    <property type="project" value="InterPro"/>
</dbReference>
<dbReference type="GO" id="GO:0016020">
    <property type="term" value="C:membrane"/>
    <property type="evidence" value="ECO:0007669"/>
    <property type="project" value="InterPro"/>
</dbReference>
<dbReference type="InterPro" id="IPR052016">
    <property type="entry name" value="Bact_Sigma-Reg"/>
</dbReference>
<keyword evidence="6" id="KW-1185">Reference proteome</keyword>
<name>F5YIH9_TREPZ</name>
<dbReference type="PANTHER" id="PTHR43156">
    <property type="entry name" value="STAGE II SPORULATION PROTEIN E-RELATED"/>
    <property type="match status" value="1"/>
</dbReference>
<dbReference type="SUPFAM" id="SSF158472">
    <property type="entry name" value="HAMP domain-like"/>
    <property type="match status" value="1"/>
</dbReference>
<accession>F5YIH9</accession>
<evidence type="ECO:0000256" key="1">
    <source>
        <dbReference type="ARBA" id="ARBA00022801"/>
    </source>
</evidence>
<dbReference type="STRING" id="545694.TREPR_2224"/>
<proteinExistence type="predicted"/>
<feature type="domain" description="PPM-type phosphatase" evidence="4">
    <location>
        <begin position="305"/>
        <end position="521"/>
    </location>
</feature>
<protein>
    <submittedName>
        <fullName evidence="5">Serine phosphatase</fullName>
    </submittedName>
</protein>
<dbReference type="Pfam" id="PF07228">
    <property type="entry name" value="SpoIIE"/>
    <property type="match status" value="1"/>
</dbReference>
<keyword evidence="2" id="KW-0472">Membrane</keyword>
<evidence type="ECO:0000259" key="3">
    <source>
        <dbReference type="PROSITE" id="PS50885"/>
    </source>
</evidence>
<feature type="transmembrane region" description="Helical" evidence="2">
    <location>
        <begin position="189"/>
        <end position="211"/>
    </location>
</feature>
<reference evidence="5 6" key="2">
    <citation type="journal article" date="2011" name="ISME J.">
        <title>RNA-seq reveals cooperative metabolic interactions between two termite-gut spirochete species in co-culture.</title>
        <authorList>
            <person name="Rosenthal A.Z."/>
            <person name="Matson E.G."/>
            <person name="Eldar A."/>
            <person name="Leadbetter J.R."/>
        </authorList>
    </citation>
    <scope>NUCLEOTIDE SEQUENCE [LARGE SCALE GENOMIC DNA]</scope>
    <source>
        <strain evidence="6">ATCC BAA-887 / DSM 12427 / ZAS-2</strain>
    </source>
</reference>
<evidence type="ECO:0000256" key="2">
    <source>
        <dbReference type="SAM" id="Phobius"/>
    </source>
</evidence>
<dbReference type="HOGENOM" id="CLU_020306_2_0_12"/>
<dbReference type="InterPro" id="IPR036457">
    <property type="entry name" value="PPM-type-like_dom_sf"/>
</dbReference>
<evidence type="ECO:0000313" key="6">
    <source>
        <dbReference type="Proteomes" id="UP000009223"/>
    </source>
</evidence>
<keyword evidence="2" id="KW-0812">Transmembrane</keyword>
<dbReference type="SMART" id="SM00304">
    <property type="entry name" value="HAMP"/>
    <property type="match status" value="1"/>
</dbReference>
<dbReference type="eggNOG" id="COG2208">
    <property type="taxonomic scope" value="Bacteria"/>
</dbReference>
<reference evidence="6" key="1">
    <citation type="submission" date="2009-12" db="EMBL/GenBank/DDBJ databases">
        <title>Complete sequence of Treponema primitia strain ZAS-2.</title>
        <authorList>
            <person name="Tetu S.G."/>
            <person name="Matson E."/>
            <person name="Ren Q."/>
            <person name="Seshadri R."/>
            <person name="Elbourne L."/>
            <person name="Hassan K.A."/>
            <person name="Durkin A."/>
            <person name="Radune D."/>
            <person name="Mohamoud Y."/>
            <person name="Shay R."/>
            <person name="Jin S."/>
            <person name="Zhang X."/>
            <person name="Lucey K."/>
            <person name="Ballor N.R."/>
            <person name="Ottesen E."/>
            <person name="Rosenthal R."/>
            <person name="Allen A."/>
            <person name="Leadbetter J.R."/>
            <person name="Paulsen I.T."/>
        </authorList>
    </citation>
    <scope>NUCLEOTIDE SEQUENCE [LARGE SCALE GENOMIC DNA]</scope>
    <source>
        <strain evidence="6">ATCC BAA-887 / DSM 12427 / ZAS-2</strain>
    </source>
</reference>
<feature type="transmembrane region" description="Helical" evidence="2">
    <location>
        <begin position="6"/>
        <end position="28"/>
    </location>
</feature>
<keyword evidence="1" id="KW-0378">Hydrolase</keyword>
<dbReference type="GO" id="GO:0016791">
    <property type="term" value="F:phosphatase activity"/>
    <property type="evidence" value="ECO:0007669"/>
    <property type="project" value="TreeGrafter"/>
</dbReference>
<keyword evidence="2" id="KW-1133">Transmembrane helix</keyword>
<dbReference type="Gene3D" id="6.10.340.10">
    <property type="match status" value="1"/>
</dbReference>
<gene>
    <name evidence="5" type="ordered locus">TREPR_2224</name>
</gene>
<dbReference type="PANTHER" id="PTHR43156:SF2">
    <property type="entry name" value="STAGE II SPORULATION PROTEIN E"/>
    <property type="match status" value="1"/>
</dbReference>
<dbReference type="SMART" id="SM00331">
    <property type="entry name" value="PP2C_SIG"/>
    <property type="match status" value="1"/>
</dbReference>
<dbReference type="EMBL" id="CP001843">
    <property type="protein sequence ID" value="AEF84649.1"/>
    <property type="molecule type" value="Genomic_DNA"/>
</dbReference>
<dbReference type="SUPFAM" id="SSF81606">
    <property type="entry name" value="PP2C-like"/>
    <property type="match status" value="1"/>
</dbReference>
<dbReference type="PROSITE" id="PS51746">
    <property type="entry name" value="PPM_2"/>
    <property type="match status" value="1"/>
</dbReference>
<dbReference type="InterPro" id="IPR003660">
    <property type="entry name" value="HAMP_dom"/>
</dbReference>
<sequence length="522" mass="58924">MKSLKVRFFIFISGLGIIVSLGLGVLMYSRYHNYIKNSYRTTLADTAALVQKLMPELADTETLFKEARERSPDFWAKVELFNQTADSFNMLYIYYMEKVGDRYRFLLASDWTPEMNEDTIDILYDPDYIGKDMDIAYKTQILQIADKPVVNEYGSAISAYLPIMKDGAVSGILGLDFETSFVRRLEQNAIIALSLSLIPVLILAGIFSFILSLSLTKPIARLAENVRHIGAGDLDSKIIIKGKDEIAELGNAFNKMTADIKTHIENISRITAEKERINTELSIASEIQNDMLPKIFPKFTSHKWLALFAKMIPAKQVGGDFYDFFYLNDEETRAVFVIADVSGKGVPAALFMVIAKTLIKAKMLRGLDPASALREVNDQLSEDNTLSMFVTVLLVCLDLETGKMAYANAGHNKPLISQNNGPYRFMELKKGIPLGMLEASEYQLCEIEFHSGDRLYLYTDGINEAMNSLEEQWGNDRFLESANRYRDLLPQEFDTAIRNDIAEFVSGTEQSDDITSLAIYYK</sequence>
<dbReference type="PROSITE" id="PS50885">
    <property type="entry name" value="HAMP"/>
    <property type="match status" value="1"/>
</dbReference>
<dbReference type="CDD" id="cd06225">
    <property type="entry name" value="HAMP"/>
    <property type="match status" value="1"/>
</dbReference>
<dbReference type="Gene3D" id="3.60.40.10">
    <property type="entry name" value="PPM-type phosphatase domain"/>
    <property type="match status" value="1"/>
</dbReference>
<evidence type="ECO:0000313" key="5">
    <source>
        <dbReference type="EMBL" id="AEF84649.1"/>
    </source>
</evidence>
<dbReference type="Proteomes" id="UP000009223">
    <property type="component" value="Chromosome"/>
</dbReference>
<dbReference type="RefSeq" id="WP_015707966.1">
    <property type="nucleotide sequence ID" value="NC_015578.1"/>
</dbReference>
<organism evidence="5 6">
    <name type="scientific">Treponema primitia (strain ATCC BAA-887 / DSM 12427 / ZAS-2)</name>
    <dbReference type="NCBI Taxonomy" id="545694"/>
    <lineage>
        <taxon>Bacteria</taxon>
        <taxon>Pseudomonadati</taxon>
        <taxon>Spirochaetota</taxon>
        <taxon>Spirochaetia</taxon>
        <taxon>Spirochaetales</taxon>
        <taxon>Treponemataceae</taxon>
        <taxon>Treponema</taxon>
    </lineage>
</organism>